<dbReference type="PANTHER" id="PTHR43591:SF24">
    <property type="entry name" value="2-METHOXY-6-POLYPRENYL-1,4-BENZOQUINOL METHYLASE, MITOCHONDRIAL"/>
    <property type="match status" value="1"/>
</dbReference>
<keyword evidence="2" id="KW-0808">Transferase</keyword>
<dbReference type="GO" id="GO:0032259">
    <property type="term" value="P:methylation"/>
    <property type="evidence" value="ECO:0007669"/>
    <property type="project" value="UniProtKB-KW"/>
</dbReference>
<accession>A0A5R9J358</accession>
<dbReference type="InterPro" id="IPR029063">
    <property type="entry name" value="SAM-dependent_MTases_sf"/>
</dbReference>
<evidence type="ECO:0000313" key="3">
    <source>
        <dbReference type="Proteomes" id="UP000305654"/>
    </source>
</evidence>
<gene>
    <name evidence="2" type="ORF">FE263_16000</name>
</gene>
<dbReference type="SUPFAM" id="SSF53335">
    <property type="entry name" value="S-adenosyl-L-methionine-dependent methyltransferases"/>
    <property type="match status" value="1"/>
</dbReference>
<keyword evidence="3" id="KW-1185">Reference proteome</keyword>
<feature type="domain" description="Methyltransferase type 11" evidence="1">
    <location>
        <begin position="50"/>
        <end position="146"/>
    </location>
</feature>
<dbReference type="PANTHER" id="PTHR43591">
    <property type="entry name" value="METHYLTRANSFERASE"/>
    <property type="match status" value="1"/>
</dbReference>
<dbReference type="GO" id="GO:0008757">
    <property type="term" value="F:S-adenosylmethionine-dependent methyltransferase activity"/>
    <property type="evidence" value="ECO:0007669"/>
    <property type="project" value="InterPro"/>
</dbReference>
<dbReference type="CDD" id="cd02440">
    <property type="entry name" value="AdoMet_MTases"/>
    <property type="match status" value="1"/>
</dbReference>
<dbReference type="RefSeq" id="WP_138327047.1">
    <property type="nucleotide sequence ID" value="NZ_VCDI01000006.1"/>
</dbReference>
<dbReference type="AlphaFoldDB" id="A0A5R9J358"/>
<organism evidence="2 3">
    <name type="scientific">Lichenicoccus roseus</name>
    <dbReference type="NCBI Taxonomy" id="2683649"/>
    <lineage>
        <taxon>Bacteria</taxon>
        <taxon>Pseudomonadati</taxon>
        <taxon>Pseudomonadota</taxon>
        <taxon>Alphaproteobacteria</taxon>
        <taxon>Acetobacterales</taxon>
        <taxon>Acetobacteraceae</taxon>
        <taxon>Lichenicoccus</taxon>
    </lineage>
</organism>
<dbReference type="Pfam" id="PF08241">
    <property type="entry name" value="Methyltransf_11"/>
    <property type="match status" value="1"/>
</dbReference>
<sequence length="256" mass="27483">MGNDAGHAFVAGHYAARAQDYVSSTTHSTGADLDQIEALLREVGHGADVLDLGCGGGHVSFRAAPHVARVVACDLTPSMLDAVASEARTRGLDNIEVRQGAAERLPFADAAFDLVLSRFSAHHWLGFEAGLCEARRVLRPQGHAVFIDTISPASGLLDTTLQSIELLRDASHVRNHTLADWVAALARAGLPVESVTPRRLPLEFAAWIARTATEALRVQAIRSLQATAPAEVRDYFRFSEDGSFEIDTACFVCRAG</sequence>
<reference evidence="2 3" key="1">
    <citation type="submission" date="2019-05" db="EMBL/GenBank/DDBJ databases">
        <authorList>
            <person name="Pankratov T."/>
            <person name="Grouzdev D."/>
        </authorList>
    </citation>
    <scope>NUCLEOTIDE SEQUENCE [LARGE SCALE GENOMIC DNA]</scope>
    <source>
        <strain evidence="2 3">KEBCLARHB70R</strain>
    </source>
</reference>
<dbReference type="OrthoDB" id="9787738at2"/>
<name>A0A5R9J358_9PROT</name>
<keyword evidence="2" id="KW-0489">Methyltransferase</keyword>
<dbReference type="InterPro" id="IPR013216">
    <property type="entry name" value="Methyltransf_11"/>
</dbReference>
<dbReference type="Gene3D" id="3.40.50.150">
    <property type="entry name" value="Vaccinia Virus protein VP39"/>
    <property type="match status" value="1"/>
</dbReference>
<proteinExistence type="predicted"/>
<protein>
    <submittedName>
        <fullName evidence="2">Class I SAM-dependent methyltransferase</fullName>
    </submittedName>
</protein>
<evidence type="ECO:0000313" key="2">
    <source>
        <dbReference type="EMBL" id="TLU71409.1"/>
    </source>
</evidence>
<comment type="caution">
    <text evidence="2">The sequence shown here is derived from an EMBL/GenBank/DDBJ whole genome shotgun (WGS) entry which is preliminary data.</text>
</comment>
<evidence type="ECO:0000259" key="1">
    <source>
        <dbReference type="Pfam" id="PF08241"/>
    </source>
</evidence>
<dbReference type="Proteomes" id="UP000305654">
    <property type="component" value="Unassembled WGS sequence"/>
</dbReference>
<dbReference type="EMBL" id="VCDI01000006">
    <property type="protein sequence ID" value="TLU71409.1"/>
    <property type="molecule type" value="Genomic_DNA"/>
</dbReference>